<dbReference type="Pfam" id="PF08445">
    <property type="entry name" value="FR47"/>
    <property type="match status" value="1"/>
</dbReference>
<reference evidence="3" key="1">
    <citation type="journal article" date="2008" name="PLoS ONE">
        <title>Survival in nuclear waste, extreme resistance, and potential applications gleaned from the genome sequence of Kineococcus radiotolerans SRS30216.</title>
        <authorList>
            <person name="Bagwell C.E."/>
            <person name="Bhat S."/>
            <person name="Hawkins G.M."/>
            <person name="Smith B.W."/>
            <person name="Biswas T."/>
            <person name="Hoover T.R."/>
            <person name="Saunders E."/>
            <person name="Han C.S."/>
            <person name="Tsodikov O.V."/>
            <person name="Shimkets L.J."/>
        </authorList>
    </citation>
    <scope>NUCLEOTIDE SEQUENCE [LARGE SCALE GENOMIC DNA]</scope>
    <source>
        <strain evidence="3">ATCC BAA-149 / DSM 14245 / SRS30216</strain>
    </source>
</reference>
<dbReference type="Gene3D" id="3.40.630.30">
    <property type="match status" value="1"/>
</dbReference>
<organism evidence="2 3">
    <name type="scientific">Kineococcus radiotolerans (strain ATCC BAA-149 / DSM 14245 / SRS30216)</name>
    <dbReference type="NCBI Taxonomy" id="266940"/>
    <lineage>
        <taxon>Bacteria</taxon>
        <taxon>Bacillati</taxon>
        <taxon>Actinomycetota</taxon>
        <taxon>Actinomycetes</taxon>
        <taxon>Kineosporiales</taxon>
        <taxon>Kineosporiaceae</taxon>
        <taxon>Kineococcus</taxon>
    </lineage>
</organism>
<gene>
    <name evidence="2" type="ordered locus">Krad_2494</name>
</gene>
<dbReference type="AlphaFoldDB" id="A6WAY1"/>
<name>A6WAY1_KINRD</name>
<dbReference type="InterPro" id="IPR013653">
    <property type="entry name" value="GCN5-like_dom"/>
</dbReference>
<dbReference type="eggNOG" id="COG3393">
    <property type="taxonomic scope" value="Bacteria"/>
</dbReference>
<evidence type="ECO:0000313" key="2">
    <source>
        <dbReference type="EMBL" id="ABS03970.1"/>
    </source>
</evidence>
<dbReference type="Proteomes" id="UP000001116">
    <property type="component" value="Chromosome"/>
</dbReference>
<dbReference type="RefSeq" id="WP_012087815.1">
    <property type="nucleotide sequence ID" value="NC_009664.2"/>
</dbReference>
<dbReference type="KEGG" id="kra:Krad_2494"/>
<dbReference type="InterPro" id="IPR000182">
    <property type="entry name" value="GNAT_dom"/>
</dbReference>
<feature type="domain" description="N-acetyltransferase" evidence="1">
    <location>
        <begin position="92"/>
        <end position="231"/>
    </location>
</feature>
<dbReference type="EMBL" id="CP000750">
    <property type="protein sequence ID" value="ABS03970.1"/>
    <property type="molecule type" value="Genomic_DNA"/>
</dbReference>
<dbReference type="HOGENOM" id="CLU_085660_0_0_11"/>
<dbReference type="PROSITE" id="PS51186">
    <property type="entry name" value="GNAT"/>
    <property type="match status" value="1"/>
</dbReference>
<sequence length="231" mass="24665">MSELDDVLSNPVLSALHGPQQRFGAVRGRAARYAPQFAIFAGLPLEPRGEDWSDLAALCQPGETVIVVHLGTQPVQPPATWSLVRQFHGLQMEGTAVAAGDNLEIVELGSDHEQQMAELVARTQPGPWFAGTAQMGRYLGIVEQGRLVAMAGERMRVPGATEISAVCTDPAQRGRGLAGRLVRAVAAGIRARGERPVLHVSAGHSTAIGLYHRIGFTTTRAMSFDTVRLTG</sequence>
<proteinExistence type="predicted"/>
<evidence type="ECO:0000313" key="3">
    <source>
        <dbReference type="Proteomes" id="UP000001116"/>
    </source>
</evidence>
<keyword evidence="3" id="KW-1185">Reference proteome</keyword>
<dbReference type="GO" id="GO:0016747">
    <property type="term" value="F:acyltransferase activity, transferring groups other than amino-acyl groups"/>
    <property type="evidence" value="ECO:0007669"/>
    <property type="project" value="InterPro"/>
</dbReference>
<protein>
    <submittedName>
        <fullName evidence="2">GCN5-related N-acetyltransferase</fullName>
    </submittedName>
</protein>
<accession>A6WAY1</accession>
<evidence type="ECO:0000259" key="1">
    <source>
        <dbReference type="PROSITE" id="PS51186"/>
    </source>
</evidence>
<dbReference type="CDD" id="cd04301">
    <property type="entry name" value="NAT_SF"/>
    <property type="match status" value="1"/>
</dbReference>
<dbReference type="SUPFAM" id="SSF55729">
    <property type="entry name" value="Acyl-CoA N-acyltransferases (Nat)"/>
    <property type="match status" value="1"/>
</dbReference>
<dbReference type="InterPro" id="IPR016181">
    <property type="entry name" value="Acyl_CoA_acyltransferase"/>
</dbReference>